<evidence type="ECO:0000259" key="3">
    <source>
        <dbReference type="PROSITE" id="PS50977"/>
    </source>
</evidence>
<evidence type="ECO:0000256" key="2">
    <source>
        <dbReference type="PROSITE-ProRule" id="PRU00335"/>
    </source>
</evidence>
<dbReference type="RefSeq" id="WP_251913335.1">
    <property type="nucleotide sequence ID" value="NZ_JAMRXG010000007.1"/>
</dbReference>
<evidence type="ECO:0000313" key="4">
    <source>
        <dbReference type="EMBL" id="MCM6775246.1"/>
    </source>
</evidence>
<dbReference type="Gene3D" id="1.10.357.10">
    <property type="entry name" value="Tetracycline Repressor, domain 2"/>
    <property type="match status" value="1"/>
</dbReference>
<dbReference type="AlphaFoldDB" id="A0A9X2EBC3"/>
<protein>
    <submittedName>
        <fullName evidence="4">TetR/AcrR family transcriptional regulator</fullName>
    </submittedName>
</protein>
<feature type="domain" description="HTH tetR-type" evidence="3">
    <location>
        <begin position="7"/>
        <end position="67"/>
    </location>
</feature>
<evidence type="ECO:0000313" key="5">
    <source>
        <dbReference type="Proteomes" id="UP001139157"/>
    </source>
</evidence>
<dbReference type="Pfam" id="PF00440">
    <property type="entry name" value="TetR_N"/>
    <property type="match status" value="1"/>
</dbReference>
<keyword evidence="1 2" id="KW-0238">DNA-binding</keyword>
<feature type="DNA-binding region" description="H-T-H motif" evidence="2">
    <location>
        <begin position="30"/>
        <end position="49"/>
    </location>
</feature>
<accession>A0A9X2EBC3</accession>
<comment type="caution">
    <text evidence="4">The sequence shown here is derived from an EMBL/GenBank/DDBJ whole genome shotgun (WGS) entry which is preliminary data.</text>
</comment>
<dbReference type="Proteomes" id="UP001139157">
    <property type="component" value="Unassembled WGS sequence"/>
</dbReference>
<organism evidence="4 5">
    <name type="scientific">Nocardia pulmonis</name>
    <dbReference type="NCBI Taxonomy" id="2951408"/>
    <lineage>
        <taxon>Bacteria</taxon>
        <taxon>Bacillati</taxon>
        <taxon>Actinomycetota</taxon>
        <taxon>Actinomycetes</taxon>
        <taxon>Mycobacteriales</taxon>
        <taxon>Nocardiaceae</taxon>
        <taxon>Nocardia</taxon>
    </lineage>
</organism>
<evidence type="ECO:0000256" key="1">
    <source>
        <dbReference type="ARBA" id="ARBA00023125"/>
    </source>
</evidence>
<sequence length="189" mass="20667">MPRPLDQARRAELLSGVIAYIGERGLTELSLRPLADYLGTSSRMLIHYFGTKEQMLVAALETQRPDIAGLFADVPDIDTLRRRLIESFVVNTTSDWATSTRVLFQVLGIASVPGSPYAAYAEEAVHGLVEALTRVLTELDPAFPDPQTTATLLISGIRGLLQDRLVTGDNTRVSKAARRLINLALPPAR</sequence>
<gene>
    <name evidence="4" type="ORF">NDR86_17375</name>
</gene>
<dbReference type="EMBL" id="JAMRXG010000007">
    <property type="protein sequence ID" value="MCM6775246.1"/>
    <property type="molecule type" value="Genomic_DNA"/>
</dbReference>
<dbReference type="PROSITE" id="PS50977">
    <property type="entry name" value="HTH_TETR_2"/>
    <property type="match status" value="1"/>
</dbReference>
<dbReference type="InterPro" id="IPR009057">
    <property type="entry name" value="Homeodomain-like_sf"/>
</dbReference>
<name>A0A9X2EBC3_9NOCA</name>
<keyword evidence="5" id="KW-1185">Reference proteome</keyword>
<dbReference type="GO" id="GO:0003677">
    <property type="term" value="F:DNA binding"/>
    <property type="evidence" value="ECO:0007669"/>
    <property type="project" value="UniProtKB-UniRule"/>
</dbReference>
<proteinExistence type="predicted"/>
<dbReference type="InterPro" id="IPR001647">
    <property type="entry name" value="HTH_TetR"/>
</dbReference>
<reference evidence="4" key="1">
    <citation type="submission" date="2022-06" db="EMBL/GenBank/DDBJ databases">
        <title>Novel species in genus nocardia.</title>
        <authorList>
            <person name="Li F."/>
        </authorList>
    </citation>
    <scope>NUCLEOTIDE SEQUENCE</scope>
    <source>
        <strain evidence="4">CDC141</strain>
    </source>
</reference>
<dbReference type="SUPFAM" id="SSF46689">
    <property type="entry name" value="Homeodomain-like"/>
    <property type="match status" value="1"/>
</dbReference>